<evidence type="ECO:0000313" key="2">
    <source>
        <dbReference type="Proteomes" id="UP000604046"/>
    </source>
</evidence>
<evidence type="ECO:0000313" key="1">
    <source>
        <dbReference type="EMBL" id="CAE6962951.1"/>
    </source>
</evidence>
<organism evidence="1 2">
    <name type="scientific">Symbiodinium natans</name>
    <dbReference type="NCBI Taxonomy" id="878477"/>
    <lineage>
        <taxon>Eukaryota</taxon>
        <taxon>Sar</taxon>
        <taxon>Alveolata</taxon>
        <taxon>Dinophyceae</taxon>
        <taxon>Suessiales</taxon>
        <taxon>Symbiodiniaceae</taxon>
        <taxon>Symbiodinium</taxon>
    </lineage>
</organism>
<accession>A0A812HV38</accession>
<dbReference type="EMBL" id="CAJNDS010000114">
    <property type="protein sequence ID" value="CAE6962951.1"/>
    <property type="molecule type" value="Genomic_DNA"/>
</dbReference>
<proteinExistence type="predicted"/>
<sequence>MAGSGDECWEVVGECLDSVDPSRAAYDKIESNPMKACTVQVQDKELFFFLQPREALPKEESRLCASNLAGRCNTCMHRMPKFAQAIGEGGKFIAFQQDVKEPNVQKLREMRQKHLKGIQSASQFNVVVIDEDFVKEYPVSVGPFNHVHFTFNDLSDASLSRRLKELKLYLNGSFENRFQRLVDDPASLKVIQDAIPRLVRPDHWRAVVGWAVNFVAEAHGKGWDQLAFHEKFHVMIYAMLTGRAHGNVHLDMQQASNLVDFMDSATNVDGLVAMMDDRSNPETYMVSRVAELLRDKQVKSLCTVTLVWGLDGNPRQSDLDLHTWVKGKELYYANKKVENCCLDFDANASKVETNPAENISLNQVGTFIIKVNNYNNRDNADVPFKVIVRKSGQEVEVHEVVWPKSRAKGTLMEVCRVTVVPEDLAEKPVDLSEAEQRKLAAKEAEWLQLFGEPTSTLACERDLDMKVKSRKSPQEGGYPSAPTPQQQFSQLLAPKAGKKGSTLAERCQLETLEGFIQHVTQLTQRECSVEVDIRNFVPGYITQLETKTDLLHSKFAVNAFHRKYELPQQPRTDEQSTARFDETWSLPSTARVHGFVQVNKIWFMVLAGARLPNSSNWPLAGGMYPTNLKPEAHHHRSKWASFHSLSMPIVPPKGQLLIGSALVGFPSFQFKLDGRQVTVRA</sequence>
<reference evidence="1" key="1">
    <citation type="submission" date="2021-02" db="EMBL/GenBank/DDBJ databases">
        <authorList>
            <person name="Dougan E. K."/>
            <person name="Rhodes N."/>
            <person name="Thang M."/>
            <person name="Chan C."/>
        </authorList>
    </citation>
    <scope>NUCLEOTIDE SEQUENCE</scope>
</reference>
<dbReference type="OrthoDB" id="415457at2759"/>
<keyword evidence="2" id="KW-1185">Reference proteome</keyword>
<dbReference type="Proteomes" id="UP000604046">
    <property type="component" value="Unassembled WGS sequence"/>
</dbReference>
<gene>
    <name evidence="1" type="ORF">SNAT2548_LOCUS2068</name>
</gene>
<name>A0A812HV38_9DINO</name>
<protein>
    <submittedName>
        <fullName evidence="1">Uncharacterized protein</fullName>
    </submittedName>
</protein>
<dbReference type="AlphaFoldDB" id="A0A812HV38"/>
<comment type="caution">
    <text evidence="1">The sequence shown here is derived from an EMBL/GenBank/DDBJ whole genome shotgun (WGS) entry which is preliminary data.</text>
</comment>